<reference evidence="1" key="2">
    <citation type="submission" date="2023-04" db="EMBL/GenBank/DDBJ databases">
        <authorList>
            <person name="Bu L."/>
            <person name="Lu L."/>
            <person name="Laidemitt M.R."/>
            <person name="Zhang S.M."/>
            <person name="Mutuku M."/>
            <person name="Mkoji G."/>
            <person name="Steinauer M."/>
            <person name="Loker E.S."/>
        </authorList>
    </citation>
    <scope>NUCLEOTIDE SEQUENCE</scope>
    <source>
        <strain evidence="1">KasaAsao</strain>
        <tissue evidence="1">Whole Snail</tissue>
    </source>
</reference>
<evidence type="ECO:0000313" key="2">
    <source>
        <dbReference type="Proteomes" id="UP001233172"/>
    </source>
</evidence>
<gene>
    <name evidence="1" type="ORF">Bpfe_024588</name>
</gene>
<name>A0AAD8F0X8_BIOPF</name>
<accession>A0AAD8F0X8</accession>
<keyword evidence="2" id="KW-1185">Reference proteome</keyword>
<proteinExistence type="predicted"/>
<sequence length="123" mass="13986">MFWLTISLYSKINKQLVCTAAMSGGSNCAVVGCYTRRAKCRGLSFQKLPKKDKDAYFKRKPHYLKPGSLPTEYMPQKSIVTHKPIPRKVPLPRDPPLLPSCVKYMHFSELKKDDCNPQCLPSP</sequence>
<evidence type="ECO:0000313" key="1">
    <source>
        <dbReference type="EMBL" id="KAK0046009.1"/>
    </source>
</evidence>
<reference evidence="1" key="1">
    <citation type="journal article" date="2023" name="PLoS Negl. Trop. Dis.">
        <title>A genome sequence for Biomphalaria pfeifferi, the major vector snail for the human-infecting parasite Schistosoma mansoni.</title>
        <authorList>
            <person name="Bu L."/>
            <person name="Lu L."/>
            <person name="Laidemitt M.R."/>
            <person name="Zhang S.M."/>
            <person name="Mutuku M."/>
            <person name="Mkoji G."/>
            <person name="Steinauer M."/>
            <person name="Loker E.S."/>
        </authorList>
    </citation>
    <scope>NUCLEOTIDE SEQUENCE</scope>
    <source>
        <strain evidence="1">KasaAsao</strain>
    </source>
</reference>
<dbReference type="AlphaFoldDB" id="A0AAD8F0X8"/>
<dbReference type="EMBL" id="JASAOG010000172">
    <property type="protein sequence ID" value="KAK0046009.1"/>
    <property type="molecule type" value="Genomic_DNA"/>
</dbReference>
<dbReference type="Proteomes" id="UP001233172">
    <property type="component" value="Unassembled WGS sequence"/>
</dbReference>
<comment type="caution">
    <text evidence="1">The sequence shown here is derived from an EMBL/GenBank/DDBJ whole genome shotgun (WGS) entry which is preliminary data.</text>
</comment>
<organism evidence="1 2">
    <name type="scientific">Biomphalaria pfeifferi</name>
    <name type="common">Bloodfluke planorb</name>
    <name type="synonym">Freshwater snail</name>
    <dbReference type="NCBI Taxonomy" id="112525"/>
    <lineage>
        <taxon>Eukaryota</taxon>
        <taxon>Metazoa</taxon>
        <taxon>Spiralia</taxon>
        <taxon>Lophotrochozoa</taxon>
        <taxon>Mollusca</taxon>
        <taxon>Gastropoda</taxon>
        <taxon>Heterobranchia</taxon>
        <taxon>Euthyneura</taxon>
        <taxon>Panpulmonata</taxon>
        <taxon>Hygrophila</taxon>
        <taxon>Lymnaeoidea</taxon>
        <taxon>Planorbidae</taxon>
        <taxon>Biomphalaria</taxon>
    </lineage>
</organism>
<protein>
    <submittedName>
        <fullName evidence="1">Uncharacterized protein</fullName>
    </submittedName>
</protein>